<dbReference type="AlphaFoldDB" id="A0A8J7QJ53"/>
<feature type="non-terminal residue" evidence="1">
    <location>
        <position position="138"/>
    </location>
</feature>
<protein>
    <submittedName>
        <fullName evidence="1">Uncharacterized protein</fullName>
    </submittedName>
</protein>
<name>A0A8J7QJ53_9BACT</name>
<organism evidence="1 2">
    <name type="scientific">Acanthopleuribacter pedis</name>
    <dbReference type="NCBI Taxonomy" id="442870"/>
    <lineage>
        <taxon>Bacteria</taxon>
        <taxon>Pseudomonadati</taxon>
        <taxon>Acidobacteriota</taxon>
        <taxon>Holophagae</taxon>
        <taxon>Acanthopleuribacterales</taxon>
        <taxon>Acanthopleuribacteraceae</taxon>
        <taxon>Acanthopleuribacter</taxon>
    </lineage>
</organism>
<evidence type="ECO:0000313" key="2">
    <source>
        <dbReference type="Proteomes" id="UP000664417"/>
    </source>
</evidence>
<accession>A0A8J7QJ53</accession>
<dbReference type="Proteomes" id="UP000664417">
    <property type="component" value="Unassembled WGS sequence"/>
</dbReference>
<keyword evidence="2" id="KW-1185">Reference proteome</keyword>
<evidence type="ECO:0000313" key="1">
    <source>
        <dbReference type="EMBL" id="MBO1323355.1"/>
    </source>
</evidence>
<gene>
    <name evidence="1" type="ORF">J3U88_33120</name>
</gene>
<dbReference type="Gene3D" id="3.40.50.20">
    <property type="match status" value="1"/>
</dbReference>
<comment type="caution">
    <text evidence="1">The sequence shown here is derived from an EMBL/GenBank/DDBJ whole genome shotgun (WGS) entry which is preliminary data.</text>
</comment>
<dbReference type="EMBL" id="JAFREP010000058">
    <property type="protein sequence ID" value="MBO1323355.1"/>
    <property type="molecule type" value="Genomic_DNA"/>
</dbReference>
<proteinExistence type="predicted"/>
<sequence length="138" mass="15276">MMNVLIISPGYPADMPEFTRGLAEVGARVFGIGDTPEAMLPRLVKRSLTGYLQVPSLWDEDAVILQVQAWKGMARLHRIECLWEPGMILAARLREAFGVPGLNVAQTLPFRDKECMKQALDAAGVRTPRHYKAETVAA</sequence>
<reference evidence="1" key="1">
    <citation type="submission" date="2021-03" db="EMBL/GenBank/DDBJ databases">
        <authorList>
            <person name="Wang G."/>
        </authorList>
    </citation>
    <scope>NUCLEOTIDE SEQUENCE</scope>
    <source>
        <strain evidence="1">KCTC 12899</strain>
    </source>
</reference>